<evidence type="ECO:0000256" key="4">
    <source>
        <dbReference type="ARBA" id="ARBA00022750"/>
    </source>
</evidence>
<keyword evidence="3" id="KW-0540">Nuclease</keyword>
<keyword evidence="15" id="KW-1185">Reference proteome</keyword>
<dbReference type="GO" id="GO:0006508">
    <property type="term" value="P:proteolysis"/>
    <property type="evidence" value="ECO:0007669"/>
    <property type="project" value="InterPro"/>
</dbReference>
<keyword evidence="1" id="KW-0808">Transferase</keyword>
<dbReference type="SUPFAM" id="SSF50630">
    <property type="entry name" value="Acid proteases"/>
    <property type="match status" value="1"/>
</dbReference>
<evidence type="ECO:0000313" key="14">
    <source>
        <dbReference type="EMBL" id="GBB92559.1"/>
    </source>
</evidence>
<keyword evidence="6" id="KW-0460">Magnesium</keyword>
<dbReference type="InterPro" id="IPR001969">
    <property type="entry name" value="Aspartic_peptidase_AS"/>
</dbReference>
<dbReference type="Gene3D" id="3.30.70.270">
    <property type="match status" value="2"/>
</dbReference>
<dbReference type="PANTHER" id="PTHR37984">
    <property type="entry name" value="PROTEIN CBG26694"/>
    <property type="match status" value="1"/>
</dbReference>
<evidence type="ECO:0000259" key="12">
    <source>
        <dbReference type="PROSITE" id="PS50158"/>
    </source>
</evidence>
<accession>A0A2Z6R3H0</accession>
<evidence type="ECO:0000256" key="7">
    <source>
        <dbReference type="ARBA" id="ARBA00022884"/>
    </source>
</evidence>
<gene>
    <name evidence="14" type="ORF">RclHR1_20220005</name>
</gene>
<dbReference type="InterPro" id="IPR050951">
    <property type="entry name" value="Retrovirus_Pol_polyprotein"/>
</dbReference>
<dbReference type="PROSITE" id="PS50158">
    <property type="entry name" value="ZF_CCHC"/>
    <property type="match status" value="1"/>
</dbReference>
<dbReference type="PROSITE" id="PS50878">
    <property type="entry name" value="RT_POL"/>
    <property type="match status" value="1"/>
</dbReference>
<evidence type="ECO:0000256" key="2">
    <source>
        <dbReference type="ARBA" id="ARBA00022695"/>
    </source>
</evidence>
<dbReference type="CDD" id="cd01647">
    <property type="entry name" value="RT_LTR"/>
    <property type="match status" value="1"/>
</dbReference>
<keyword evidence="8" id="KW-0229">DNA integration</keyword>
<feature type="region of interest" description="Disordered" evidence="11">
    <location>
        <begin position="166"/>
        <end position="188"/>
    </location>
</feature>
<dbReference type="SUPFAM" id="SSF56672">
    <property type="entry name" value="DNA/RNA polymerases"/>
    <property type="match status" value="1"/>
</dbReference>
<evidence type="ECO:0000256" key="3">
    <source>
        <dbReference type="ARBA" id="ARBA00022722"/>
    </source>
</evidence>
<feature type="domain" description="CCHC-type" evidence="12">
    <location>
        <begin position="11"/>
        <end position="26"/>
    </location>
</feature>
<dbReference type="EMBL" id="BEXD01001139">
    <property type="protein sequence ID" value="GBB92559.1"/>
    <property type="molecule type" value="Genomic_DNA"/>
</dbReference>
<dbReference type="PROSITE" id="PS00141">
    <property type="entry name" value="ASP_PROTEASE"/>
    <property type="match status" value="1"/>
</dbReference>
<dbReference type="InterPro" id="IPR000477">
    <property type="entry name" value="RT_dom"/>
</dbReference>
<dbReference type="GO" id="GO:0003723">
    <property type="term" value="F:RNA binding"/>
    <property type="evidence" value="ECO:0007669"/>
    <property type="project" value="UniProtKB-KW"/>
</dbReference>
<keyword evidence="10" id="KW-0862">Zinc</keyword>
<dbReference type="Pfam" id="PF09668">
    <property type="entry name" value="Asp_protease"/>
    <property type="match status" value="1"/>
</dbReference>
<dbReference type="PANTHER" id="PTHR37984:SF5">
    <property type="entry name" value="PROTEIN NYNRIN-LIKE"/>
    <property type="match status" value="1"/>
</dbReference>
<dbReference type="InterPro" id="IPR021109">
    <property type="entry name" value="Peptidase_aspartic_dom_sf"/>
</dbReference>
<dbReference type="AlphaFoldDB" id="A0A2Z6R3H0"/>
<evidence type="ECO:0000259" key="13">
    <source>
        <dbReference type="PROSITE" id="PS50878"/>
    </source>
</evidence>
<evidence type="ECO:0008006" key="16">
    <source>
        <dbReference type="Google" id="ProtNLM"/>
    </source>
</evidence>
<keyword evidence="10" id="KW-0479">Metal-binding</keyword>
<keyword evidence="10" id="KW-0863">Zinc-finger</keyword>
<dbReference type="InterPro" id="IPR019103">
    <property type="entry name" value="Peptidase_aspartic_DDI1-type"/>
</dbReference>
<evidence type="ECO:0000256" key="11">
    <source>
        <dbReference type="SAM" id="MobiDB-lite"/>
    </source>
</evidence>
<reference evidence="14 15" key="1">
    <citation type="submission" date="2017-11" db="EMBL/GenBank/DDBJ databases">
        <title>The genome of Rhizophagus clarus HR1 reveals common genetic basis of auxotrophy among arbuscular mycorrhizal fungi.</title>
        <authorList>
            <person name="Kobayashi Y."/>
        </authorList>
    </citation>
    <scope>NUCLEOTIDE SEQUENCE [LARGE SCALE GENOMIC DNA]</scope>
    <source>
        <strain evidence="14 15">HR1</strain>
    </source>
</reference>
<dbReference type="InterPro" id="IPR001878">
    <property type="entry name" value="Znf_CCHC"/>
</dbReference>
<feature type="compositionally biased region" description="Acidic residues" evidence="11">
    <location>
        <begin position="167"/>
        <end position="184"/>
    </location>
</feature>
<dbReference type="Pfam" id="PF17919">
    <property type="entry name" value="RT_RNaseH_2"/>
    <property type="match status" value="1"/>
</dbReference>
<feature type="domain" description="Reverse transcriptase" evidence="13">
    <location>
        <begin position="128"/>
        <end position="342"/>
    </location>
</feature>
<dbReference type="InterPro" id="IPR043128">
    <property type="entry name" value="Rev_trsase/Diguanyl_cyclase"/>
</dbReference>
<name>A0A2Z6R3H0_9GLOM</name>
<dbReference type="Proteomes" id="UP000247702">
    <property type="component" value="Unassembled WGS sequence"/>
</dbReference>
<dbReference type="GO" id="GO:0016779">
    <property type="term" value="F:nucleotidyltransferase activity"/>
    <property type="evidence" value="ECO:0007669"/>
    <property type="project" value="UniProtKB-KW"/>
</dbReference>
<dbReference type="InterPro" id="IPR043502">
    <property type="entry name" value="DNA/RNA_pol_sf"/>
</dbReference>
<keyword evidence="5" id="KW-0378">Hydrolase</keyword>
<dbReference type="Pfam" id="PF00078">
    <property type="entry name" value="RVT_1"/>
    <property type="match status" value="1"/>
</dbReference>
<dbReference type="GO" id="GO:0008270">
    <property type="term" value="F:zinc ion binding"/>
    <property type="evidence" value="ECO:0007669"/>
    <property type="project" value="UniProtKB-KW"/>
</dbReference>
<keyword evidence="2" id="KW-0548">Nucleotidyltransferase</keyword>
<dbReference type="STRING" id="94130.A0A2Z6R3H0"/>
<dbReference type="GO" id="GO:0004190">
    <property type="term" value="F:aspartic-type endopeptidase activity"/>
    <property type="evidence" value="ECO:0007669"/>
    <property type="project" value="UniProtKB-KW"/>
</dbReference>
<proteinExistence type="predicted"/>
<keyword evidence="4" id="KW-0064">Aspartyl protease</keyword>
<dbReference type="GO" id="GO:0004519">
    <property type="term" value="F:endonuclease activity"/>
    <property type="evidence" value="ECO:0007669"/>
    <property type="project" value="UniProtKB-KW"/>
</dbReference>
<evidence type="ECO:0000256" key="10">
    <source>
        <dbReference type="PROSITE-ProRule" id="PRU00047"/>
    </source>
</evidence>
<organism evidence="14 15">
    <name type="scientific">Rhizophagus clarus</name>
    <dbReference type="NCBI Taxonomy" id="94130"/>
    <lineage>
        <taxon>Eukaryota</taxon>
        <taxon>Fungi</taxon>
        <taxon>Fungi incertae sedis</taxon>
        <taxon>Mucoromycota</taxon>
        <taxon>Glomeromycotina</taxon>
        <taxon>Glomeromycetes</taxon>
        <taxon>Glomerales</taxon>
        <taxon>Glomeraceae</taxon>
        <taxon>Rhizophagus</taxon>
    </lineage>
</organism>
<keyword evidence="7" id="KW-0694">RNA-binding</keyword>
<comment type="caution">
    <text evidence="14">The sequence shown here is derived from an EMBL/GenBank/DDBJ whole genome shotgun (WGS) entry which is preliminary data.</text>
</comment>
<dbReference type="Gene3D" id="2.40.70.10">
    <property type="entry name" value="Acid Proteases"/>
    <property type="match status" value="1"/>
</dbReference>
<keyword evidence="4" id="KW-0645">Protease</keyword>
<keyword evidence="5" id="KW-0255">Endonuclease</keyword>
<evidence type="ECO:0000313" key="15">
    <source>
        <dbReference type="Proteomes" id="UP000247702"/>
    </source>
</evidence>
<sequence length="431" mass="50479">MQVNRQLKHICRNCGQRGYFAKECQNEKVNEITKDISSTWAILKINGKGIRVIIDSGAAVSVILNNSRKKLGINKIEPSRSRFTMTNDTKVASIGKVRIILEIEDNIEIPIIVEIIDKDKEELILKNDILSKKESKIDYENKEVRIIEQGEVISIPIEYMRKVPENNEYDSEYSEEDYTDQENENESKYEEEQEQELFDINTENDAYSLPRIDELLERYKTANWFTSLDLASGYHQIEIEKEDKEKTAFTYSQGLYEWNIMPFGLKTAPATFQRLMDEILKDYIGKFVVVYLDDILIYSKNFEDYMDYIRKVLIKIRKTNMIVKLKKCKFGEKNIEFLGHIVGRDDLRPNEKNIEKIKNIKIPKNRTEIAKPLTELISKNVDFKWEEKQQEAFETLKKKLMEKPVLEQLDFEKEFILITDASGEGLGFILA</sequence>
<protein>
    <recommendedName>
        <fullName evidence="16">Reverse transcriptase domain-containing protein</fullName>
    </recommendedName>
</protein>
<evidence type="ECO:0000256" key="9">
    <source>
        <dbReference type="ARBA" id="ARBA00023268"/>
    </source>
</evidence>
<evidence type="ECO:0000256" key="8">
    <source>
        <dbReference type="ARBA" id="ARBA00022908"/>
    </source>
</evidence>
<keyword evidence="9" id="KW-0511">Multifunctional enzyme</keyword>
<dbReference type="InterPro" id="IPR041577">
    <property type="entry name" value="RT_RNaseH_2"/>
</dbReference>
<dbReference type="GO" id="GO:0015074">
    <property type="term" value="P:DNA integration"/>
    <property type="evidence" value="ECO:0007669"/>
    <property type="project" value="UniProtKB-KW"/>
</dbReference>
<evidence type="ECO:0000256" key="6">
    <source>
        <dbReference type="ARBA" id="ARBA00022842"/>
    </source>
</evidence>
<evidence type="ECO:0000256" key="1">
    <source>
        <dbReference type="ARBA" id="ARBA00022679"/>
    </source>
</evidence>
<evidence type="ECO:0000256" key="5">
    <source>
        <dbReference type="ARBA" id="ARBA00022759"/>
    </source>
</evidence>